<evidence type="ECO:0000256" key="2">
    <source>
        <dbReference type="SAM" id="MobiDB-lite"/>
    </source>
</evidence>
<dbReference type="InterPro" id="IPR045188">
    <property type="entry name" value="Boi1/Boi2-like"/>
</dbReference>
<dbReference type="Pfam" id="PF00169">
    <property type="entry name" value="PH"/>
    <property type="match status" value="1"/>
</dbReference>
<dbReference type="InterPro" id="IPR001849">
    <property type="entry name" value="PH_domain"/>
</dbReference>
<dbReference type="PANTHER" id="PTHR22902:SF49">
    <property type="entry name" value="OS03G0666200 PROTEIN"/>
    <property type="match status" value="1"/>
</dbReference>
<dbReference type="GO" id="GO:0005829">
    <property type="term" value="C:cytosol"/>
    <property type="evidence" value="ECO:0007669"/>
    <property type="project" value="GOC"/>
</dbReference>
<dbReference type="GO" id="GO:0007032">
    <property type="term" value="P:endosome organization"/>
    <property type="evidence" value="ECO:0000318"/>
    <property type="project" value="GO_Central"/>
</dbReference>
<dbReference type="eggNOG" id="ENOG502QSXX">
    <property type="taxonomic scope" value="Eukaryota"/>
</dbReference>
<dbReference type="Proteomes" id="UP000029981">
    <property type="component" value="Chromosome 4"/>
</dbReference>
<feature type="region of interest" description="Disordered" evidence="2">
    <location>
        <begin position="460"/>
        <end position="487"/>
    </location>
</feature>
<evidence type="ECO:0000259" key="3">
    <source>
        <dbReference type="PROSITE" id="PS50003"/>
    </source>
</evidence>
<dbReference type="FunFam" id="2.30.29.30:FF:000234">
    <property type="entry name" value="Pleckstrin homology (PH) domain-containing protein"/>
    <property type="match status" value="1"/>
</dbReference>
<dbReference type="GO" id="GO:0055037">
    <property type="term" value="C:recycling endosome"/>
    <property type="evidence" value="ECO:0000318"/>
    <property type="project" value="GO_Central"/>
</dbReference>
<reference evidence="4 5" key="3">
    <citation type="journal article" date="2010" name="BMC Genomics">
        <title>Transcriptome sequencing and comparative analysis of cucumber flowers with different sex types.</title>
        <authorList>
            <person name="Guo S."/>
            <person name="Zheng Y."/>
            <person name="Joung J.G."/>
            <person name="Liu S."/>
            <person name="Zhang Z."/>
            <person name="Crasta O.R."/>
            <person name="Sobral B.W."/>
            <person name="Xu Y."/>
            <person name="Huang S."/>
            <person name="Fei Z."/>
        </authorList>
    </citation>
    <scope>NUCLEOTIDE SEQUENCE [LARGE SCALE GENOMIC DNA]</scope>
    <source>
        <strain evidence="5">cv. 9930</strain>
    </source>
</reference>
<accession>A0A0A0KYT5</accession>
<dbReference type="GO" id="GO:0001881">
    <property type="term" value="P:receptor recycling"/>
    <property type="evidence" value="ECO:0000318"/>
    <property type="project" value="GO_Central"/>
</dbReference>
<dbReference type="STRING" id="3659.A0A0A0KYT5"/>
<dbReference type="PROSITE" id="PS50003">
    <property type="entry name" value="PH_DOMAIN"/>
    <property type="match status" value="1"/>
</dbReference>
<dbReference type="GO" id="GO:0005802">
    <property type="term" value="C:trans-Golgi network"/>
    <property type="evidence" value="ECO:0000318"/>
    <property type="project" value="GO_Central"/>
</dbReference>
<dbReference type="Gramene" id="KGN53517">
    <property type="protein sequence ID" value="KGN53517"/>
    <property type="gene ID" value="Csa_4G064000"/>
</dbReference>
<dbReference type="CDD" id="cd00821">
    <property type="entry name" value="PH"/>
    <property type="match status" value="1"/>
</dbReference>
<dbReference type="GO" id="GO:0042147">
    <property type="term" value="P:retrograde transport, endosome to Golgi"/>
    <property type="evidence" value="ECO:0000318"/>
    <property type="project" value="GO_Central"/>
</dbReference>
<reference evidence="4 5" key="1">
    <citation type="journal article" date="2009" name="Nat. Genet.">
        <title>The genome of the cucumber, Cucumis sativus L.</title>
        <authorList>
            <person name="Huang S."/>
            <person name="Li R."/>
            <person name="Zhang Z."/>
            <person name="Li L."/>
            <person name="Gu X."/>
            <person name="Fan W."/>
            <person name="Lucas W.J."/>
            <person name="Wang X."/>
            <person name="Xie B."/>
            <person name="Ni P."/>
            <person name="Ren Y."/>
            <person name="Zhu H."/>
            <person name="Li J."/>
            <person name="Lin K."/>
            <person name="Jin W."/>
            <person name="Fei Z."/>
            <person name="Li G."/>
            <person name="Staub J."/>
            <person name="Kilian A."/>
            <person name="van der Vossen E.A."/>
            <person name="Wu Y."/>
            <person name="Guo J."/>
            <person name="He J."/>
            <person name="Jia Z."/>
            <person name="Ren Y."/>
            <person name="Tian G."/>
            <person name="Lu Y."/>
            <person name="Ruan J."/>
            <person name="Qian W."/>
            <person name="Wang M."/>
            <person name="Huang Q."/>
            <person name="Li B."/>
            <person name="Xuan Z."/>
            <person name="Cao J."/>
            <person name="Asan"/>
            <person name="Wu Z."/>
            <person name="Zhang J."/>
            <person name="Cai Q."/>
            <person name="Bai Y."/>
            <person name="Zhao B."/>
            <person name="Han Y."/>
            <person name="Li Y."/>
            <person name="Li X."/>
            <person name="Wang S."/>
            <person name="Shi Q."/>
            <person name="Liu S."/>
            <person name="Cho W.K."/>
            <person name="Kim J.Y."/>
            <person name="Xu Y."/>
            <person name="Heller-Uszynska K."/>
            <person name="Miao H."/>
            <person name="Cheng Z."/>
            <person name="Zhang S."/>
            <person name="Wu J."/>
            <person name="Yang Y."/>
            <person name="Kang H."/>
            <person name="Li M."/>
            <person name="Liang H."/>
            <person name="Ren X."/>
            <person name="Shi Z."/>
            <person name="Wen M."/>
            <person name="Jian M."/>
            <person name="Yang H."/>
            <person name="Zhang G."/>
            <person name="Yang Z."/>
            <person name="Chen R."/>
            <person name="Liu S."/>
            <person name="Li J."/>
            <person name="Ma L."/>
            <person name="Liu H."/>
            <person name="Zhou Y."/>
            <person name="Zhao J."/>
            <person name="Fang X."/>
            <person name="Li G."/>
            <person name="Fang L."/>
            <person name="Li Y."/>
            <person name="Liu D."/>
            <person name="Zheng H."/>
            <person name="Zhang Y."/>
            <person name="Qin N."/>
            <person name="Li Z."/>
            <person name="Yang G."/>
            <person name="Yang S."/>
            <person name="Bolund L."/>
            <person name="Kristiansen K."/>
            <person name="Zheng H."/>
            <person name="Li S."/>
            <person name="Zhang X."/>
            <person name="Yang H."/>
            <person name="Wang J."/>
            <person name="Sun R."/>
            <person name="Zhang B."/>
            <person name="Jiang S."/>
            <person name="Wang J."/>
            <person name="Du Y."/>
            <person name="Li S."/>
        </authorList>
    </citation>
    <scope>NUCLEOTIDE SEQUENCE [LARGE SCALE GENOMIC DNA]</scope>
    <source>
        <strain evidence="5">cv. 9930</strain>
    </source>
</reference>
<dbReference type="OMA" id="ANMWRTE"/>
<dbReference type="SMART" id="SM00233">
    <property type="entry name" value="PH"/>
    <property type="match status" value="1"/>
</dbReference>
<feature type="domain" description="PH" evidence="3">
    <location>
        <begin position="30"/>
        <end position="134"/>
    </location>
</feature>
<dbReference type="InterPro" id="IPR011993">
    <property type="entry name" value="PH-like_dom_sf"/>
</dbReference>
<dbReference type="Gene3D" id="2.30.29.30">
    <property type="entry name" value="Pleckstrin-homology domain (PH domain)/Phosphotyrosine-binding domain (PTB)"/>
    <property type="match status" value="1"/>
</dbReference>
<name>A0A0A0KYT5_CUCSA</name>
<evidence type="ECO:0000256" key="1">
    <source>
        <dbReference type="SAM" id="Coils"/>
    </source>
</evidence>
<reference evidence="4 5" key="4">
    <citation type="journal article" date="2011" name="BMC Genomics">
        <title>RNA-Seq improves annotation of protein-coding genes in the cucumber genome.</title>
        <authorList>
            <person name="Li Z."/>
            <person name="Zhang Z."/>
            <person name="Yan P."/>
            <person name="Huang S."/>
            <person name="Fei Z."/>
            <person name="Lin K."/>
        </authorList>
    </citation>
    <scope>NUCLEOTIDE SEQUENCE [LARGE SCALE GENOMIC DNA]</scope>
    <source>
        <strain evidence="5">cv. 9930</strain>
    </source>
</reference>
<keyword evidence="1" id="KW-0175">Coiled coil</keyword>
<dbReference type="GO" id="GO:0005769">
    <property type="term" value="C:early endosome"/>
    <property type="evidence" value="ECO:0000318"/>
    <property type="project" value="GO_Central"/>
</dbReference>
<proteinExistence type="predicted"/>
<dbReference type="EMBL" id="CM002925">
    <property type="protein sequence ID" value="KGN53517.1"/>
    <property type="molecule type" value="Genomic_DNA"/>
</dbReference>
<evidence type="ECO:0000313" key="5">
    <source>
        <dbReference type="Proteomes" id="UP000029981"/>
    </source>
</evidence>
<dbReference type="KEGG" id="csv:101215308"/>
<feature type="compositionally biased region" description="Polar residues" evidence="2">
    <location>
        <begin position="460"/>
        <end position="474"/>
    </location>
</feature>
<keyword evidence="5" id="KW-1185">Reference proteome</keyword>
<gene>
    <name evidence="4" type="ORF">Csa_4G064000</name>
</gene>
<sequence>MASNGAIPRAEDAGNSLEKIKRQLASGSGRNLLQGPLLKRSETLRKWNERWVILDPTTGKMEYKIRRNEATIKGSIIFDANSNITVSPVNFHGLPKYDGCCIYIGTPQKQDYFLCAETPGAARAWVSTLHATQLVLKAHKEAVNSLSGNGSAKLGTVATVVAAANSTAQESSKEIERAMQISLRNTLGIIANKATDGQMDDLAIMKETLRVKDEELQNLARDLRARDSTINDIAEKLSETAEAAEAAASAAHMMDKQRKIVCAEIQRIKEDSEKQLDASILKLKEYEAKLMDMSRERDQLIKQRDAANQEAHMWRSELAKAREQAVILEGAVVRAEEKVRVSEADAEARIKDAKQKELAALQEKQELMAYINRLQAQIQRQHIQVFEEKMESCPGNDGSLLTKHVDSSDDNVDKACLSDSRAIPVSGEVNLQPIGDGEWSDIQTTEARIADVREIAAETEGSSLDITVVSQPVNSHHEQDVSSSNQP</sequence>
<protein>
    <recommendedName>
        <fullName evidence="3">PH domain-containing protein</fullName>
    </recommendedName>
</protein>
<dbReference type="OrthoDB" id="48057at2759"/>
<dbReference type="GO" id="GO:0042742">
    <property type="term" value="P:defense response to bacterium"/>
    <property type="evidence" value="ECO:0007669"/>
    <property type="project" value="EnsemblPlants"/>
</dbReference>
<dbReference type="AlphaFoldDB" id="A0A0A0KYT5"/>
<reference evidence="4 5" key="2">
    <citation type="journal article" date="2009" name="PLoS ONE">
        <title>An integrated genetic and cytogenetic map of the cucumber genome.</title>
        <authorList>
            <person name="Ren Y."/>
            <person name="Zhang Z."/>
            <person name="Liu J."/>
            <person name="Staub J.E."/>
            <person name="Han Y."/>
            <person name="Cheng Z."/>
            <person name="Li X."/>
            <person name="Lu J."/>
            <person name="Miao H."/>
            <person name="Kang H."/>
            <person name="Xie B."/>
            <person name="Gu X."/>
            <person name="Wang X."/>
            <person name="Du Y."/>
            <person name="Jin W."/>
            <person name="Huang S."/>
        </authorList>
    </citation>
    <scope>NUCLEOTIDE SEQUENCE [LARGE SCALE GENOMIC DNA]</scope>
    <source>
        <strain evidence="5">cv. 9930</strain>
    </source>
</reference>
<dbReference type="SUPFAM" id="SSF50729">
    <property type="entry name" value="PH domain-like"/>
    <property type="match status" value="1"/>
</dbReference>
<organism evidence="4 5">
    <name type="scientific">Cucumis sativus</name>
    <name type="common">Cucumber</name>
    <dbReference type="NCBI Taxonomy" id="3659"/>
    <lineage>
        <taxon>Eukaryota</taxon>
        <taxon>Viridiplantae</taxon>
        <taxon>Streptophyta</taxon>
        <taxon>Embryophyta</taxon>
        <taxon>Tracheophyta</taxon>
        <taxon>Spermatophyta</taxon>
        <taxon>Magnoliopsida</taxon>
        <taxon>eudicotyledons</taxon>
        <taxon>Gunneridae</taxon>
        <taxon>Pentapetalae</taxon>
        <taxon>rosids</taxon>
        <taxon>fabids</taxon>
        <taxon>Cucurbitales</taxon>
        <taxon>Cucurbitaceae</taxon>
        <taxon>Benincaseae</taxon>
        <taxon>Cucumis</taxon>
    </lineage>
</organism>
<dbReference type="PANTHER" id="PTHR22902">
    <property type="entry name" value="SESQUIPEDALIAN"/>
    <property type="match status" value="1"/>
</dbReference>
<feature type="coiled-coil region" evidence="1">
    <location>
        <begin position="269"/>
        <end position="364"/>
    </location>
</feature>
<evidence type="ECO:0000313" key="4">
    <source>
        <dbReference type="EMBL" id="KGN53517.1"/>
    </source>
</evidence>